<dbReference type="EMBL" id="CP000922">
    <property type="protein sequence ID" value="ACJ34435.1"/>
    <property type="molecule type" value="Genomic_DNA"/>
</dbReference>
<sequence length="44" mass="4958">MFVTRGTVNGCERIGGMCIQIASFVYIFANQQKTPFLLLYVLLT</sequence>
<organism evidence="1 2">
    <name type="scientific">Anoxybacillus flavithermus (strain DSM 21510 / WK1)</name>
    <dbReference type="NCBI Taxonomy" id="491915"/>
    <lineage>
        <taxon>Bacteria</taxon>
        <taxon>Bacillati</taxon>
        <taxon>Bacillota</taxon>
        <taxon>Bacilli</taxon>
        <taxon>Bacillales</taxon>
        <taxon>Anoxybacillaceae</taxon>
        <taxon>Anoxybacillus</taxon>
    </lineage>
</organism>
<dbReference type="Proteomes" id="UP000000742">
    <property type="component" value="Chromosome"/>
</dbReference>
<evidence type="ECO:0000313" key="1">
    <source>
        <dbReference type="EMBL" id="ACJ34435.1"/>
    </source>
</evidence>
<evidence type="ECO:0000313" key="2">
    <source>
        <dbReference type="Proteomes" id="UP000000742"/>
    </source>
</evidence>
<gene>
    <name evidence="1" type="ordered locus">Aflv_2076</name>
</gene>
<dbReference type="KEGG" id="afl:Aflv_2076"/>
<accession>B7GLQ9</accession>
<proteinExistence type="predicted"/>
<dbReference type="AlphaFoldDB" id="B7GLQ9"/>
<reference evidence="1 2" key="1">
    <citation type="journal article" date="2008" name="Genome Biol.">
        <title>Encapsulated in silica: genome, proteome and physiology of the thermophilic bacterium Anoxybacillus flavithermus WK1.</title>
        <authorList>
            <person name="Saw J.H."/>
            <person name="Mountain B.W."/>
            <person name="Feng L."/>
            <person name="Omelchenko M.V."/>
            <person name="Hou S."/>
            <person name="Saito J.A."/>
            <person name="Stott M.B."/>
            <person name="Li D."/>
            <person name="Zhao G."/>
            <person name="Wu J."/>
            <person name="Galperin M.Y."/>
            <person name="Koonin E.V."/>
            <person name="Makarova K.S."/>
            <person name="Wolf Y.I."/>
            <person name="Rigden D.J."/>
            <person name="Dunfield P.F."/>
            <person name="Wang L."/>
            <person name="Alam M."/>
        </authorList>
    </citation>
    <scope>NUCLEOTIDE SEQUENCE [LARGE SCALE GENOMIC DNA]</scope>
    <source>
        <strain evidence="2">DSM 21510 / WK1</strain>
    </source>
</reference>
<name>B7GLQ9_ANOFW</name>
<dbReference type="STRING" id="491915.Aflv_2076"/>
<protein>
    <submittedName>
        <fullName evidence="1">Uncharacterized protein</fullName>
    </submittedName>
</protein>
<dbReference type="HOGENOM" id="CLU_3211745_0_0_9"/>